<comment type="catalytic activity">
    <reaction evidence="7">
        <text>DNA(n) + a 2'-deoxyribonucleoside 5'-triphosphate = DNA(n+1) + diphosphate</text>
        <dbReference type="Rhea" id="RHEA:22508"/>
        <dbReference type="Rhea" id="RHEA-COMP:17339"/>
        <dbReference type="Rhea" id="RHEA-COMP:17340"/>
        <dbReference type="ChEBI" id="CHEBI:33019"/>
        <dbReference type="ChEBI" id="CHEBI:61560"/>
        <dbReference type="ChEBI" id="CHEBI:173112"/>
        <dbReference type="EC" id="2.7.7.7"/>
    </reaction>
</comment>
<evidence type="ECO:0000256" key="5">
    <source>
        <dbReference type="ARBA" id="ARBA00022932"/>
    </source>
</evidence>
<dbReference type="AlphaFoldDB" id="A0A1Y1XDK0"/>
<proteinExistence type="inferred from homology"/>
<dbReference type="Pfam" id="PF03104">
    <property type="entry name" value="DNA_pol_B_exo1"/>
    <property type="match status" value="1"/>
</dbReference>
<keyword evidence="4" id="KW-0227">DNA damage</keyword>
<dbReference type="Gene3D" id="1.10.132.60">
    <property type="entry name" value="DNA polymerase family B, C-terminal domain"/>
    <property type="match status" value="1"/>
</dbReference>
<keyword evidence="7" id="KW-0238">DNA-binding</keyword>
<sequence>MINEYEHLLKNNKENIKGIDYWKNIQYYKGIHNEVNKHKFLTPLDKPPSKEYLLNKMKKDNSNQLSITTQEKLKEKIKENYKWKPYKYYITQLNMELFAKSRKDLLPNPEYDEIIAIFYCFYFDDESLNYDINGMKDGYHVGIIVNESNKHLIDINIKNIEIIKVDSEASLIEEFINVVINFDPDILSGYEIQNSSWGYFFQRSYLIYKKNLTQYLSRISSDNKESSFDQEKDEWGYKKSSTIHIPGRIVLNIWRLIKAEYDLVSYSIENIVNILLNIRIPQYSNEILVQWFESNKYHKLYRLYDYFIIRVQYEIKLLQKSNIINKTCEFARIFGVLFFECISRGSQFKIESMLLRIIKPENFIVTSPSKQQVHEMRAIECIPLVMEPSSNFYTSPVLVLDFQSLYPSIIIAYNYCYSTCLGRIEQIDNEYHFGIGKYKVSHEVVKLIKDYITISPNGNMYLKKNIRRGALSKMLSEILETRVLVKNTMKEMYFIEELVKILDGKQLGLKYIANTTYGYTGASFSGRMPCVDISDDIVQTGREILEKSIKFIESQEKWNAKVIYGDTDSIFVLLPNVSKKTAFKYGKEICDEITAMNLDPVKLKFEKVYLPCILISKKRYVGYKYEKIDDEPELEGKGIEMIRRDGCPLIQRVMKECLEILFKTRDISKLKLFLNTEWRNIIQEKIPLKEFIISKAVKLGKYGDTHIPPSALIALEKMKYDPRSNPQYGERVPFVVVYKGPNSPLKDCIITPEKLLSKIGYKIHSTYYIMKQVIPALNRLFKIIGLDISQWYKQMPKTQIIDIYTNSQRNINKYKGISTIDKYYLTNNCILCNKYSGKKGILINNIINNFYIYIYI</sequence>
<evidence type="ECO:0000259" key="8">
    <source>
        <dbReference type="Pfam" id="PF00136"/>
    </source>
</evidence>
<dbReference type="OrthoDB" id="2414538at2759"/>
<dbReference type="PRINTS" id="PR00106">
    <property type="entry name" value="DNAPOLB"/>
</dbReference>
<dbReference type="GO" id="GO:0003677">
    <property type="term" value="F:DNA binding"/>
    <property type="evidence" value="ECO:0007669"/>
    <property type="project" value="UniProtKB-KW"/>
</dbReference>
<protein>
    <recommendedName>
        <fullName evidence="7">DNA polymerase</fullName>
        <ecNumber evidence="7">2.7.7.7</ecNumber>
    </recommendedName>
</protein>
<evidence type="ECO:0000256" key="4">
    <source>
        <dbReference type="ARBA" id="ARBA00022763"/>
    </source>
</evidence>
<dbReference type="GO" id="GO:0016035">
    <property type="term" value="C:zeta DNA polymerase complex"/>
    <property type="evidence" value="ECO:0007669"/>
    <property type="project" value="InterPro"/>
</dbReference>
<dbReference type="GO" id="GO:0003887">
    <property type="term" value="F:DNA-directed DNA polymerase activity"/>
    <property type="evidence" value="ECO:0007669"/>
    <property type="project" value="UniProtKB-KW"/>
</dbReference>
<dbReference type="InterPro" id="IPR043502">
    <property type="entry name" value="DNA/RNA_pol_sf"/>
</dbReference>
<evidence type="ECO:0000313" key="10">
    <source>
        <dbReference type="EMBL" id="ORX83805.1"/>
    </source>
</evidence>
<dbReference type="CDD" id="cd05778">
    <property type="entry name" value="DNA_polB_zeta_exo"/>
    <property type="match status" value="1"/>
</dbReference>
<dbReference type="GO" id="GO:0006260">
    <property type="term" value="P:DNA replication"/>
    <property type="evidence" value="ECO:0007669"/>
    <property type="project" value="UniProtKB-KW"/>
</dbReference>
<dbReference type="Gene3D" id="1.10.287.690">
    <property type="entry name" value="Helix hairpin bin"/>
    <property type="match status" value="1"/>
</dbReference>
<dbReference type="EMBL" id="MCFG01000065">
    <property type="protein sequence ID" value="ORX83805.1"/>
    <property type="molecule type" value="Genomic_DNA"/>
</dbReference>
<dbReference type="SMART" id="SM00486">
    <property type="entry name" value="POLBc"/>
    <property type="match status" value="1"/>
</dbReference>
<dbReference type="FunFam" id="1.10.132.60:FF:000007">
    <property type="entry name" value="DNA polymerase"/>
    <property type="match status" value="1"/>
</dbReference>
<dbReference type="InterPro" id="IPR006172">
    <property type="entry name" value="DNA-dir_DNA_pol_B"/>
</dbReference>
<dbReference type="GO" id="GO:0005634">
    <property type="term" value="C:nucleus"/>
    <property type="evidence" value="ECO:0007669"/>
    <property type="project" value="TreeGrafter"/>
</dbReference>
<evidence type="ECO:0000259" key="9">
    <source>
        <dbReference type="Pfam" id="PF03104"/>
    </source>
</evidence>
<gene>
    <name evidence="10" type="ORF">BCR32DRAFT_307784</name>
</gene>
<dbReference type="Gene3D" id="3.90.1600.10">
    <property type="entry name" value="Palm domain of DNA polymerase"/>
    <property type="match status" value="1"/>
</dbReference>
<dbReference type="InterPro" id="IPR023211">
    <property type="entry name" value="DNA_pol_palm_dom_sf"/>
</dbReference>
<dbReference type="InterPro" id="IPR006134">
    <property type="entry name" value="DNA-dir_DNA_pol_B_multi_dom"/>
</dbReference>
<evidence type="ECO:0000256" key="3">
    <source>
        <dbReference type="ARBA" id="ARBA00022695"/>
    </source>
</evidence>
<keyword evidence="11" id="KW-1185">Reference proteome</keyword>
<dbReference type="CDD" id="cd05534">
    <property type="entry name" value="POLBc_zeta"/>
    <property type="match status" value="1"/>
</dbReference>
<dbReference type="InterPro" id="IPR017964">
    <property type="entry name" value="DNA-dir_DNA_pol_B_CS"/>
</dbReference>
<dbReference type="InterPro" id="IPR006133">
    <property type="entry name" value="DNA-dir_DNA_pol_B_exonuc"/>
</dbReference>
<dbReference type="GO" id="GO:0042276">
    <property type="term" value="P:error-prone translesion synthesis"/>
    <property type="evidence" value="ECO:0007669"/>
    <property type="project" value="TreeGrafter"/>
</dbReference>
<dbReference type="Proteomes" id="UP000193944">
    <property type="component" value="Unassembled WGS sequence"/>
</dbReference>
<comment type="similarity">
    <text evidence="1 7">Belongs to the DNA polymerase type-B family.</text>
</comment>
<dbReference type="InterPro" id="IPR030559">
    <property type="entry name" value="PolZ_Rev3"/>
</dbReference>
<comment type="caution">
    <text evidence="10">The sequence shown here is derived from an EMBL/GenBank/DDBJ whole genome shotgun (WGS) entry which is preliminary data.</text>
</comment>
<dbReference type="InterPro" id="IPR042087">
    <property type="entry name" value="DNA_pol_B_thumb"/>
</dbReference>
<reference evidence="10 11" key="2">
    <citation type="submission" date="2016-08" db="EMBL/GenBank/DDBJ databases">
        <title>Pervasive Adenine N6-methylation of Active Genes in Fungi.</title>
        <authorList>
            <consortium name="DOE Joint Genome Institute"/>
            <person name="Mondo S.J."/>
            <person name="Dannebaum R.O."/>
            <person name="Kuo R.C."/>
            <person name="Labutti K."/>
            <person name="Haridas S."/>
            <person name="Kuo A."/>
            <person name="Salamov A."/>
            <person name="Ahrendt S.R."/>
            <person name="Lipzen A."/>
            <person name="Sullivan W."/>
            <person name="Andreopoulos W.B."/>
            <person name="Clum A."/>
            <person name="Lindquist E."/>
            <person name="Daum C."/>
            <person name="Ramamoorthy G.K."/>
            <person name="Gryganskyi A."/>
            <person name="Culley D."/>
            <person name="Magnuson J.K."/>
            <person name="James T.Y."/>
            <person name="O'Malley M.A."/>
            <person name="Stajich J.E."/>
            <person name="Spatafora J.W."/>
            <person name="Visel A."/>
            <person name="Grigoriev I.V."/>
        </authorList>
    </citation>
    <scope>NUCLEOTIDE SEQUENCE [LARGE SCALE GENOMIC DNA]</scope>
    <source>
        <strain evidence="10 11">S4</strain>
    </source>
</reference>
<reference evidence="10 11" key="1">
    <citation type="submission" date="2016-08" db="EMBL/GenBank/DDBJ databases">
        <title>A Parts List for Fungal Cellulosomes Revealed by Comparative Genomics.</title>
        <authorList>
            <consortium name="DOE Joint Genome Institute"/>
            <person name="Haitjema C.H."/>
            <person name="Gilmore S.P."/>
            <person name="Henske J.K."/>
            <person name="Solomon K.V."/>
            <person name="De Groot R."/>
            <person name="Kuo A."/>
            <person name="Mondo S.J."/>
            <person name="Salamov A.A."/>
            <person name="Labutti K."/>
            <person name="Zhao Z."/>
            <person name="Chiniquy J."/>
            <person name="Barry K."/>
            <person name="Brewer H.M."/>
            <person name="Purvine S.O."/>
            <person name="Wright A.T."/>
            <person name="Boxma B."/>
            <person name="Van Alen T."/>
            <person name="Hackstein J.H."/>
            <person name="Baker S.E."/>
            <person name="Grigoriev I.V."/>
            <person name="O'Malley M.A."/>
        </authorList>
    </citation>
    <scope>NUCLEOTIDE SEQUENCE [LARGE SCALE GENOMIC DNA]</scope>
    <source>
        <strain evidence="10 11">S4</strain>
    </source>
</reference>
<keyword evidence="6" id="KW-0234">DNA repair</keyword>
<evidence type="ECO:0000256" key="6">
    <source>
        <dbReference type="ARBA" id="ARBA00023204"/>
    </source>
</evidence>
<organism evidence="10 11">
    <name type="scientific">Anaeromyces robustus</name>
    <dbReference type="NCBI Taxonomy" id="1754192"/>
    <lineage>
        <taxon>Eukaryota</taxon>
        <taxon>Fungi</taxon>
        <taxon>Fungi incertae sedis</taxon>
        <taxon>Chytridiomycota</taxon>
        <taxon>Chytridiomycota incertae sedis</taxon>
        <taxon>Neocallimastigomycetes</taxon>
        <taxon>Neocallimastigales</taxon>
        <taxon>Neocallimastigaceae</taxon>
        <taxon>Anaeromyces</taxon>
    </lineage>
</organism>
<dbReference type="SUPFAM" id="SSF56672">
    <property type="entry name" value="DNA/RNA polymerases"/>
    <property type="match status" value="1"/>
</dbReference>
<dbReference type="InterPro" id="IPR036397">
    <property type="entry name" value="RNaseH_sf"/>
</dbReference>
<dbReference type="STRING" id="1754192.A0A1Y1XDK0"/>
<feature type="domain" description="DNA-directed DNA polymerase family B exonuclease" evidence="9">
    <location>
        <begin position="51"/>
        <end position="271"/>
    </location>
</feature>
<dbReference type="PANTHER" id="PTHR45812:SF1">
    <property type="entry name" value="DNA POLYMERASE ZETA CATALYTIC SUBUNIT"/>
    <property type="match status" value="1"/>
</dbReference>
<dbReference type="InterPro" id="IPR012337">
    <property type="entry name" value="RNaseH-like_sf"/>
</dbReference>
<keyword evidence="3 7" id="KW-0548">Nucleotidyltransferase</keyword>
<dbReference type="EC" id="2.7.7.7" evidence="7"/>
<dbReference type="Pfam" id="PF00136">
    <property type="entry name" value="DNA_pol_B"/>
    <property type="match status" value="1"/>
</dbReference>
<keyword evidence="7" id="KW-0235">DNA replication</keyword>
<dbReference type="PROSITE" id="PS00116">
    <property type="entry name" value="DNA_POLYMERASE_B"/>
    <property type="match status" value="1"/>
</dbReference>
<evidence type="ECO:0000256" key="2">
    <source>
        <dbReference type="ARBA" id="ARBA00022679"/>
    </source>
</evidence>
<feature type="domain" description="DNA-directed DNA polymerase family B multifunctional" evidence="8">
    <location>
        <begin position="341"/>
        <end position="783"/>
    </location>
</feature>
<dbReference type="PANTHER" id="PTHR45812">
    <property type="entry name" value="DNA POLYMERASE ZETA CATALYTIC SUBUNIT"/>
    <property type="match status" value="1"/>
</dbReference>
<keyword evidence="5 7" id="KW-0239">DNA-directed DNA polymerase</keyword>
<dbReference type="GO" id="GO:0000724">
    <property type="term" value="P:double-strand break repair via homologous recombination"/>
    <property type="evidence" value="ECO:0007669"/>
    <property type="project" value="TreeGrafter"/>
</dbReference>
<dbReference type="Gene3D" id="3.30.420.10">
    <property type="entry name" value="Ribonuclease H-like superfamily/Ribonuclease H"/>
    <property type="match status" value="1"/>
</dbReference>
<dbReference type="FunFam" id="3.30.420.10:FF:000024">
    <property type="entry name" value="DNA polymerase zeta catalytic subunit"/>
    <property type="match status" value="1"/>
</dbReference>
<evidence type="ECO:0000313" key="11">
    <source>
        <dbReference type="Proteomes" id="UP000193944"/>
    </source>
</evidence>
<dbReference type="GO" id="GO:0000166">
    <property type="term" value="F:nucleotide binding"/>
    <property type="evidence" value="ECO:0007669"/>
    <property type="project" value="InterPro"/>
</dbReference>
<name>A0A1Y1XDK0_9FUNG</name>
<evidence type="ECO:0000256" key="1">
    <source>
        <dbReference type="ARBA" id="ARBA00005755"/>
    </source>
</evidence>
<evidence type="ECO:0000256" key="7">
    <source>
        <dbReference type="RuleBase" id="RU000442"/>
    </source>
</evidence>
<keyword evidence="2 7" id="KW-0808">Transferase</keyword>
<accession>A0A1Y1XDK0</accession>
<dbReference type="SUPFAM" id="SSF53098">
    <property type="entry name" value="Ribonuclease H-like"/>
    <property type="match status" value="1"/>
</dbReference>